<keyword evidence="4" id="KW-1185">Reference proteome</keyword>
<dbReference type="PANTHER" id="PTHR31672">
    <property type="entry name" value="BNACNNG10540D PROTEIN"/>
    <property type="match status" value="1"/>
</dbReference>
<comment type="caution">
    <text evidence="3">The sequence shown here is derived from an EMBL/GenBank/DDBJ whole genome shotgun (WGS) entry which is preliminary data.</text>
</comment>
<feature type="compositionally biased region" description="Basic and acidic residues" evidence="1">
    <location>
        <begin position="466"/>
        <end position="479"/>
    </location>
</feature>
<feature type="domain" description="F-box" evidence="2">
    <location>
        <begin position="29"/>
        <end position="61"/>
    </location>
</feature>
<dbReference type="InterPro" id="IPR001810">
    <property type="entry name" value="F-box_dom"/>
</dbReference>
<protein>
    <submittedName>
        <fullName evidence="3">Bulb-type lectin domain-containing protein</fullName>
    </submittedName>
</protein>
<accession>A0ABQ5ISN7</accession>
<dbReference type="SUPFAM" id="SSF81383">
    <property type="entry name" value="F-box domain"/>
    <property type="match status" value="2"/>
</dbReference>
<sequence length="501" mass="57322">MALEILVPEQRIVSFDLSGCDSESKSYMIEQVFIRMSVKDIVRCMIVCKSWGRFIGDPGFRRAYENMSGILITKDKSKIFSFAKNIFDILDQVPDEVDTHQVPEFDNVDTPAPRPSARVPEQRIVSFDLSGCDSESKSYIIEQIFSFAKNIFDILDQVPDEVDTHQVPEFDNVDTPAPRPSARVPEQRIVSFDLSGCDSESKSYIIEQVFIRTSMKDIVRCMIVCKSWGRFIRDPGFRRAYENMSGILITKDKLKDTKDCWFNNKWNKVAHLLGSTQEDQEAVKECYKEYIGMVKIYYEGAQRLKPGRPGEDMVGNSSGTAWIKEPQAFAKMSVEIEDTLDGTPKKKSRIARDDVNKESNEKQKQLEERLKDTKDCWFNNKWNKVAHLLGSAQGDQEAVKECYKEYIGMVKIYYEGAQRSKQGRPGEDVVGNSSGTAWIKEPQAFAKMSVEIEDTLDGTPRKKSRIARDDVNKESNEKQKQLEGLFRCRLPTISDAWRLEA</sequence>
<dbReference type="EMBL" id="BQNB010021048">
    <property type="protein sequence ID" value="GJU02308.1"/>
    <property type="molecule type" value="Genomic_DNA"/>
</dbReference>
<dbReference type="Proteomes" id="UP001151760">
    <property type="component" value="Unassembled WGS sequence"/>
</dbReference>
<proteinExistence type="predicted"/>
<reference evidence="3" key="2">
    <citation type="submission" date="2022-01" db="EMBL/GenBank/DDBJ databases">
        <authorList>
            <person name="Yamashiro T."/>
            <person name="Shiraishi A."/>
            <person name="Satake H."/>
            <person name="Nakayama K."/>
        </authorList>
    </citation>
    <scope>NUCLEOTIDE SEQUENCE</scope>
</reference>
<reference evidence="3" key="1">
    <citation type="journal article" date="2022" name="Int. J. Mol. Sci.">
        <title>Draft Genome of Tanacetum Coccineum: Genomic Comparison of Closely Related Tanacetum-Family Plants.</title>
        <authorList>
            <person name="Yamashiro T."/>
            <person name="Shiraishi A."/>
            <person name="Nakayama K."/>
            <person name="Satake H."/>
        </authorList>
    </citation>
    <scope>NUCLEOTIDE SEQUENCE</scope>
</reference>
<evidence type="ECO:0000259" key="2">
    <source>
        <dbReference type="Pfam" id="PF00646"/>
    </source>
</evidence>
<dbReference type="InterPro" id="IPR036047">
    <property type="entry name" value="F-box-like_dom_sf"/>
</dbReference>
<feature type="region of interest" description="Disordered" evidence="1">
    <location>
        <begin position="341"/>
        <end position="366"/>
    </location>
</feature>
<feature type="domain" description="F-box" evidence="2">
    <location>
        <begin position="205"/>
        <end position="238"/>
    </location>
</feature>
<dbReference type="Pfam" id="PF00646">
    <property type="entry name" value="F-box"/>
    <property type="match status" value="2"/>
</dbReference>
<name>A0ABQ5ISN7_9ASTR</name>
<dbReference type="InterPro" id="IPR050796">
    <property type="entry name" value="SCF_F-box_component"/>
</dbReference>
<evidence type="ECO:0000313" key="4">
    <source>
        <dbReference type="Proteomes" id="UP001151760"/>
    </source>
</evidence>
<feature type="compositionally biased region" description="Basic and acidic residues" evidence="1">
    <location>
        <begin position="350"/>
        <end position="366"/>
    </location>
</feature>
<evidence type="ECO:0000256" key="1">
    <source>
        <dbReference type="SAM" id="MobiDB-lite"/>
    </source>
</evidence>
<organism evidence="3 4">
    <name type="scientific">Tanacetum coccineum</name>
    <dbReference type="NCBI Taxonomy" id="301880"/>
    <lineage>
        <taxon>Eukaryota</taxon>
        <taxon>Viridiplantae</taxon>
        <taxon>Streptophyta</taxon>
        <taxon>Embryophyta</taxon>
        <taxon>Tracheophyta</taxon>
        <taxon>Spermatophyta</taxon>
        <taxon>Magnoliopsida</taxon>
        <taxon>eudicotyledons</taxon>
        <taxon>Gunneridae</taxon>
        <taxon>Pentapetalae</taxon>
        <taxon>asterids</taxon>
        <taxon>campanulids</taxon>
        <taxon>Asterales</taxon>
        <taxon>Asteraceae</taxon>
        <taxon>Asteroideae</taxon>
        <taxon>Anthemideae</taxon>
        <taxon>Anthemidinae</taxon>
        <taxon>Tanacetum</taxon>
    </lineage>
</organism>
<feature type="region of interest" description="Disordered" evidence="1">
    <location>
        <begin position="456"/>
        <end position="479"/>
    </location>
</feature>
<gene>
    <name evidence="3" type="ORF">Tco_1112646</name>
</gene>
<evidence type="ECO:0000313" key="3">
    <source>
        <dbReference type="EMBL" id="GJU02308.1"/>
    </source>
</evidence>